<dbReference type="RefSeq" id="WP_425271507.1">
    <property type="nucleotide sequence ID" value="NZ_UPHQ01000063.1"/>
</dbReference>
<evidence type="ECO:0000256" key="5">
    <source>
        <dbReference type="ARBA" id="ARBA00022603"/>
    </source>
</evidence>
<keyword evidence="7" id="KW-0732">Signal</keyword>
<sequence length="240" mass="27267">MDVAGAFMRLMDVLRKLTSAVAQLIYRPTGSAAEEYHKWYYSNLVWNQTTWLGVQCWKSVSDMWNYQEILFDLKPSLVIEFGSRYGGSALFFANVMRHTGQPFKVVSVDISHKALDPMARRDPDILFIESSSTVPAVAEHIERLKGEYRGNIFAILDSDHSMDHVLAEMKLLRPLLSSGDYLVVEDSDINGHPVLPGFGPGPYEAIEAYEREFPNDYKHDVARENKFGWTSAPNGFLIRN</sequence>
<dbReference type="GO" id="GO:0008168">
    <property type="term" value="F:methyltransferase activity"/>
    <property type="evidence" value="ECO:0007669"/>
    <property type="project" value="UniProtKB-KW"/>
</dbReference>
<gene>
    <name evidence="9" type="ORF">LAUMK13_01590</name>
</gene>
<organism evidence="9 10">
    <name type="scientific">Mycobacterium innocens</name>
    <dbReference type="NCBI Taxonomy" id="2341083"/>
    <lineage>
        <taxon>Bacteria</taxon>
        <taxon>Bacillati</taxon>
        <taxon>Actinomycetota</taxon>
        <taxon>Actinomycetes</taxon>
        <taxon>Mycobacteriales</taxon>
        <taxon>Mycobacteriaceae</taxon>
        <taxon>Mycobacterium</taxon>
    </lineage>
</organism>
<dbReference type="InterPro" id="IPR007072">
    <property type="entry name" value="RNMT_CmcI"/>
</dbReference>
<evidence type="ECO:0000313" key="10">
    <source>
        <dbReference type="Proteomes" id="UP000267289"/>
    </source>
</evidence>
<dbReference type="Gene3D" id="3.40.50.150">
    <property type="entry name" value="Vaccinia Virus protein VP39"/>
    <property type="match status" value="1"/>
</dbReference>
<dbReference type="SUPFAM" id="SSF53335">
    <property type="entry name" value="S-adenosyl-L-methionine-dependent methyltransferases"/>
    <property type="match status" value="1"/>
</dbReference>
<dbReference type="GO" id="GO:0008610">
    <property type="term" value="P:lipid biosynthetic process"/>
    <property type="evidence" value="ECO:0007669"/>
    <property type="project" value="InterPro"/>
</dbReference>
<evidence type="ECO:0000256" key="8">
    <source>
        <dbReference type="ARBA" id="ARBA00023098"/>
    </source>
</evidence>
<evidence type="ECO:0000256" key="2">
    <source>
        <dbReference type="ARBA" id="ARBA00007565"/>
    </source>
</evidence>
<protein>
    <recommendedName>
        <fullName evidence="3">Rhamnosyl O-methyltransferase</fullName>
    </recommendedName>
</protein>
<accession>A0A498PZ40</accession>
<dbReference type="EMBL" id="UPHQ01000063">
    <property type="protein sequence ID" value="VBA37335.1"/>
    <property type="molecule type" value="Genomic_DNA"/>
</dbReference>
<dbReference type="NCBIfam" id="NF045824">
    <property type="entry name" value="RhmsylMtase"/>
    <property type="match status" value="1"/>
</dbReference>
<reference evidence="9 10" key="1">
    <citation type="submission" date="2018-09" db="EMBL/GenBank/DDBJ databases">
        <authorList>
            <person name="Tagini F."/>
        </authorList>
    </citation>
    <scope>NUCLEOTIDE SEQUENCE [LARGE SCALE GENOMIC DNA]</scope>
    <source>
        <strain evidence="9 10">MK13</strain>
    </source>
</reference>
<keyword evidence="4" id="KW-0444">Lipid biosynthesis</keyword>
<proteinExistence type="inferred from homology"/>
<evidence type="ECO:0000256" key="4">
    <source>
        <dbReference type="ARBA" id="ARBA00022516"/>
    </source>
</evidence>
<keyword evidence="6 9" id="KW-0808">Transferase</keyword>
<comment type="similarity">
    <text evidence="2">Belongs to the rhamnosyl O-methyltransferase family.</text>
</comment>
<dbReference type="GO" id="GO:0005886">
    <property type="term" value="C:plasma membrane"/>
    <property type="evidence" value="ECO:0007669"/>
    <property type="project" value="TreeGrafter"/>
</dbReference>
<dbReference type="AlphaFoldDB" id="A0A498PZ40"/>
<keyword evidence="8" id="KW-0443">Lipid metabolism</keyword>
<dbReference type="GO" id="GO:0032259">
    <property type="term" value="P:methylation"/>
    <property type="evidence" value="ECO:0007669"/>
    <property type="project" value="UniProtKB-KW"/>
</dbReference>
<dbReference type="Proteomes" id="UP000267289">
    <property type="component" value="Unassembled WGS sequence"/>
</dbReference>
<evidence type="ECO:0000256" key="1">
    <source>
        <dbReference type="ARBA" id="ARBA00003116"/>
    </source>
</evidence>
<name>A0A498PZ40_9MYCO</name>
<evidence type="ECO:0000256" key="7">
    <source>
        <dbReference type="ARBA" id="ARBA00022729"/>
    </source>
</evidence>
<evidence type="ECO:0000256" key="6">
    <source>
        <dbReference type="ARBA" id="ARBA00022679"/>
    </source>
</evidence>
<dbReference type="InterPro" id="IPR054932">
    <property type="entry name" value="RhmsylMtase"/>
</dbReference>
<dbReference type="InterPro" id="IPR029063">
    <property type="entry name" value="SAM-dependent_MTases_sf"/>
</dbReference>
<evidence type="ECO:0000256" key="3">
    <source>
        <dbReference type="ARBA" id="ARBA00016626"/>
    </source>
</evidence>
<comment type="function">
    <text evidence="1">Catalyzes the O-methylation of the hydroxyl group located on C-2 of the first rhamnosyl residue linked to the phenolic group of glycosylated phenolphthiocerol dimycocerosates (PGL) and p-hydroxybenzoic acid derivatives (p-HBAD).</text>
</comment>
<dbReference type="Pfam" id="PF04989">
    <property type="entry name" value="RMNT_CmcI"/>
    <property type="match status" value="1"/>
</dbReference>
<keyword evidence="10" id="KW-1185">Reference proteome</keyword>
<evidence type="ECO:0000313" key="9">
    <source>
        <dbReference type="EMBL" id="VBA37335.1"/>
    </source>
</evidence>
<dbReference type="PANTHER" id="PTHR40048">
    <property type="entry name" value="RHAMNOSYL O-METHYLTRANSFERASE"/>
    <property type="match status" value="1"/>
</dbReference>
<keyword evidence="5 9" id="KW-0489">Methyltransferase</keyword>
<dbReference type="GO" id="GO:0071770">
    <property type="term" value="P:DIM/DIP cell wall layer assembly"/>
    <property type="evidence" value="ECO:0007669"/>
    <property type="project" value="TreeGrafter"/>
</dbReference>
<dbReference type="PANTHER" id="PTHR40048:SF1">
    <property type="entry name" value="RHAMNOSYL O-METHYLTRANSFERASE"/>
    <property type="match status" value="1"/>
</dbReference>